<keyword evidence="2" id="KW-0863">Zinc-finger</keyword>
<dbReference type="Pfam" id="PF05485">
    <property type="entry name" value="THAP"/>
    <property type="match status" value="1"/>
</dbReference>
<dbReference type="OrthoDB" id="654211at2759"/>
<feature type="non-terminal residue" evidence="6">
    <location>
        <position position="109"/>
    </location>
</feature>
<evidence type="ECO:0000313" key="6">
    <source>
        <dbReference type="EMBL" id="RLU27225.1"/>
    </source>
</evidence>
<dbReference type="GO" id="GO:0008270">
    <property type="term" value="F:zinc ion binding"/>
    <property type="evidence" value="ECO:0007669"/>
    <property type="project" value="UniProtKB-KW"/>
</dbReference>
<evidence type="ECO:0000256" key="3">
    <source>
        <dbReference type="ARBA" id="ARBA00022833"/>
    </source>
</evidence>
<dbReference type="EMBL" id="QOIP01000001">
    <property type="protein sequence ID" value="RLU27225.1"/>
    <property type="molecule type" value="Genomic_DNA"/>
</dbReference>
<dbReference type="GO" id="GO:0003677">
    <property type="term" value="F:DNA binding"/>
    <property type="evidence" value="ECO:0007669"/>
    <property type="project" value="UniProtKB-KW"/>
</dbReference>
<organism evidence="6">
    <name type="scientific">Ooceraea biroi</name>
    <name type="common">Clonal raider ant</name>
    <name type="synonym">Cerapachys biroi</name>
    <dbReference type="NCBI Taxonomy" id="2015173"/>
    <lineage>
        <taxon>Eukaryota</taxon>
        <taxon>Metazoa</taxon>
        <taxon>Ecdysozoa</taxon>
        <taxon>Arthropoda</taxon>
        <taxon>Hexapoda</taxon>
        <taxon>Insecta</taxon>
        <taxon>Pterygota</taxon>
        <taxon>Neoptera</taxon>
        <taxon>Endopterygota</taxon>
        <taxon>Hymenoptera</taxon>
        <taxon>Apocrita</taxon>
        <taxon>Aculeata</taxon>
        <taxon>Formicoidea</taxon>
        <taxon>Formicidae</taxon>
        <taxon>Dorylinae</taxon>
        <taxon>Ooceraea</taxon>
    </lineage>
</organism>
<reference evidence="6" key="2">
    <citation type="submission" date="2018-07" db="EMBL/GenBank/DDBJ databases">
        <authorList>
            <person name="Mckenzie S.K."/>
            <person name="Kronauer D.J.C."/>
        </authorList>
    </citation>
    <scope>NUCLEOTIDE SEQUENCE</scope>
    <source>
        <strain evidence="6">Clonal line C1</strain>
    </source>
</reference>
<protein>
    <recommendedName>
        <fullName evidence="5">THAP-type domain-containing protein</fullName>
    </recommendedName>
</protein>
<evidence type="ECO:0000256" key="4">
    <source>
        <dbReference type="ARBA" id="ARBA00023125"/>
    </source>
</evidence>
<evidence type="ECO:0000256" key="2">
    <source>
        <dbReference type="ARBA" id="ARBA00022771"/>
    </source>
</evidence>
<dbReference type="Gene3D" id="6.20.210.20">
    <property type="entry name" value="THAP domain"/>
    <property type="match status" value="1"/>
</dbReference>
<dbReference type="Proteomes" id="UP000279307">
    <property type="component" value="Chromosome 1"/>
</dbReference>
<comment type="caution">
    <text evidence="6">The sequence shown here is derived from an EMBL/GenBank/DDBJ whole genome shotgun (WGS) entry which is preliminary data.</text>
</comment>
<dbReference type="InterPro" id="IPR006612">
    <property type="entry name" value="THAP_Znf"/>
</dbReference>
<name>A0A3L8E483_OOCBI</name>
<evidence type="ECO:0000259" key="5">
    <source>
        <dbReference type="Pfam" id="PF05485"/>
    </source>
</evidence>
<dbReference type="InterPro" id="IPR038441">
    <property type="entry name" value="THAP_Znf_sf"/>
</dbReference>
<gene>
    <name evidence="6" type="ORF">DMN91_001025</name>
</gene>
<accession>A0A3L8E483</accession>
<sequence>MVYSGHALSNATNTENDLMSVTFMDMEDDIFPKNERKKKAWCKAINIPEACLTTRSTLCSLHFRVQDLYGSPEIRRYVKEYAIPFLVKPTSIACKEKCTKNLEASQAAH</sequence>
<feature type="domain" description="THAP-type" evidence="5">
    <location>
        <begin position="30"/>
        <end position="86"/>
    </location>
</feature>
<dbReference type="SUPFAM" id="SSF57716">
    <property type="entry name" value="Glucocorticoid receptor-like (DNA-binding domain)"/>
    <property type="match status" value="1"/>
</dbReference>
<keyword evidence="3" id="KW-0862">Zinc</keyword>
<keyword evidence="4" id="KW-0238">DNA-binding</keyword>
<reference evidence="6" key="1">
    <citation type="journal article" date="2018" name="Genome Res.">
        <title>The genomic architecture and molecular evolution of ant odorant receptors.</title>
        <authorList>
            <person name="McKenzie S.K."/>
            <person name="Kronauer D.J.C."/>
        </authorList>
    </citation>
    <scope>NUCLEOTIDE SEQUENCE [LARGE SCALE GENOMIC DNA]</scope>
    <source>
        <strain evidence="6">Clonal line C1</strain>
    </source>
</reference>
<keyword evidence="1" id="KW-0479">Metal-binding</keyword>
<dbReference type="AlphaFoldDB" id="A0A3L8E483"/>
<proteinExistence type="predicted"/>
<evidence type="ECO:0000256" key="1">
    <source>
        <dbReference type="ARBA" id="ARBA00022723"/>
    </source>
</evidence>